<accession>A0ABR3G2R5</accession>
<dbReference type="EMBL" id="JBBBZM010000942">
    <property type="protein sequence ID" value="KAL0630231.1"/>
    <property type="molecule type" value="Genomic_DNA"/>
</dbReference>
<sequence>MAFLDKKSVSLYIDHYDETLVLTPDQKEKTFELSKGHPLQLTYLLAELNANFAEADQLLARQDFYYEDIENYYQKIWESIDAGSDLKQFLGLFGRVKGEINLEFVREWGFDEKVHREFRKKTIHLFSNRNNRLVFFHNSFRQFIIKQTAFDELTGLHDPATEDRFHAKLADYYQ</sequence>
<gene>
    <name evidence="1" type="ORF">Q9L58_010922</name>
</gene>
<evidence type="ECO:0000313" key="1">
    <source>
        <dbReference type="EMBL" id="KAL0630231.1"/>
    </source>
</evidence>
<protein>
    <submittedName>
        <fullName evidence="1">Uncharacterized protein</fullName>
    </submittedName>
</protein>
<reference evidence="1 2" key="1">
    <citation type="submission" date="2024-02" db="EMBL/GenBank/DDBJ databases">
        <title>Discinaceae phylogenomics.</title>
        <authorList>
            <person name="Dirks A.C."/>
            <person name="James T.Y."/>
        </authorList>
    </citation>
    <scope>NUCLEOTIDE SEQUENCE [LARGE SCALE GENOMIC DNA]</scope>
    <source>
        <strain evidence="1 2">ACD0624</strain>
    </source>
</reference>
<dbReference type="Proteomes" id="UP001447188">
    <property type="component" value="Unassembled WGS sequence"/>
</dbReference>
<name>A0ABR3G2R5_9PEZI</name>
<keyword evidence="2" id="KW-1185">Reference proteome</keyword>
<comment type="caution">
    <text evidence="1">The sequence shown here is derived from an EMBL/GenBank/DDBJ whole genome shotgun (WGS) entry which is preliminary data.</text>
</comment>
<organism evidence="1 2">
    <name type="scientific">Discina gigas</name>
    <dbReference type="NCBI Taxonomy" id="1032678"/>
    <lineage>
        <taxon>Eukaryota</taxon>
        <taxon>Fungi</taxon>
        <taxon>Dikarya</taxon>
        <taxon>Ascomycota</taxon>
        <taxon>Pezizomycotina</taxon>
        <taxon>Pezizomycetes</taxon>
        <taxon>Pezizales</taxon>
        <taxon>Discinaceae</taxon>
        <taxon>Discina</taxon>
    </lineage>
</organism>
<proteinExistence type="predicted"/>
<feature type="non-terminal residue" evidence="1">
    <location>
        <position position="174"/>
    </location>
</feature>
<evidence type="ECO:0000313" key="2">
    <source>
        <dbReference type="Proteomes" id="UP001447188"/>
    </source>
</evidence>